<evidence type="ECO:0000313" key="1">
    <source>
        <dbReference type="EMBL" id="GGO76407.1"/>
    </source>
</evidence>
<name>A0A917Z6G3_9ACTN</name>
<dbReference type="EMBL" id="BMNH01000019">
    <property type="protein sequence ID" value="GGO76407.1"/>
    <property type="molecule type" value="Genomic_DNA"/>
</dbReference>
<dbReference type="RefSeq" id="WP_189126940.1">
    <property type="nucleotide sequence ID" value="NZ_BMNH01000019.1"/>
</dbReference>
<comment type="caution">
    <text evidence="1">The sequence shown here is derived from an EMBL/GenBank/DDBJ whole genome shotgun (WGS) entry which is preliminary data.</text>
</comment>
<evidence type="ECO:0008006" key="3">
    <source>
        <dbReference type="Google" id="ProtNLM"/>
    </source>
</evidence>
<dbReference type="Gene3D" id="1.10.357.10">
    <property type="entry name" value="Tetracycline Repressor, domain 2"/>
    <property type="match status" value="1"/>
</dbReference>
<gene>
    <name evidence="1" type="ORF">GCM10012289_53700</name>
</gene>
<evidence type="ECO:0000313" key="2">
    <source>
        <dbReference type="Proteomes" id="UP000646523"/>
    </source>
</evidence>
<accession>A0A917Z6G3</accession>
<keyword evidence="2" id="KW-1185">Reference proteome</keyword>
<dbReference type="Proteomes" id="UP000646523">
    <property type="component" value="Unassembled WGS sequence"/>
</dbReference>
<organism evidence="1 2">
    <name type="scientific">Nonomuraea cavernae</name>
    <dbReference type="NCBI Taxonomy" id="2045107"/>
    <lineage>
        <taxon>Bacteria</taxon>
        <taxon>Bacillati</taxon>
        <taxon>Actinomycetota</taxon>
        <taxon>Actinomycetes</taxon>
        <taxon>Streptosporangiales</taxon>
        <taxon>Streptosporangiaceae</taxon>
        <taxon>Nonomuraea</taxon>
    </lineage>
</organism>
<protein>
    <recommendedName>
        <fullName evidence="3">Transcriptional regulator TetR C-terminal Proteobacteria type domain-containing protein</fullName>
    </recommendedName>
</protein>
<dbReference type="AlphaFoldDB" id="A0A917Z6G3"/>
<reference evidence="1" key="2">
    <citation type="submission" date="2020-09" db="EMBL/GenBank/DDBJ databases">
        <authorList>
            <person name="Sun Q."/>
            <person name="Zhou Y."/>
        </authorList>
    </citation>
    <scope>NUCLEOTIDE SEQUENCE</scope>
    <source>
        <strain evidence="1">CGMCC 4.7368</strain>
    </source>
</reference>
<reference evidence="1" key="1">
    <citation type="journal article" date="2014" name="Int. J. Syst. Evol. Microbiol.">
        <title>Complete genome sequence of Corynebacterium casei LMG S-19264T (=DSM 44701T), isolated from a smear-ripened cheese.</title>
        <authorList>
            <consortium name="US DOE Joint Genome Institute (JGI-PGF)"/>
            <person name="Walter F."/>
            <person name="Albersmeier A."/>
            <person name="Kalinowski J."/>
            <person name="Ruckert C."/>
        </authorList>
    </citation>
    <scope>NUCLEOTIDE SEQUENCE</scope>
    <source>
        <strain evidence="1">CGMCC 4.7368</strain>
    </source>
</reference>
<proteinExistence type="predicted"/>
<sequence>MATSHVDPHQRSQDARRRVLEMALSVRNERPGGSVDHFLALLQYRLPFWLSVLHDLAHRVGQGRVADNLIPIVRAGIDYYGEVQSAALPAFTSPHVTVRFREALRDHGLGPMAEIVPLASYLEAEQRAGRVVAGVDPVATARLLLAGCFHHAYIAMFVGDEAVPPPDAAAEQIVRELRLEPGGQPA</sequence>